<dbReference type="InterPro" id="IPR001245">
    <property type="entry name" value="Ser-Thr/Tyr_kinase_cat_dom"/>
</dbReference>
<evidence type="ECO:0000259" key="6">
    <source>
        <dbReference type="PROSITE" id="PS50011"/>
    </source>
</evidence>
<dbReference type="OrthoDB" id="2426488at2759"/>
<evidence type="ECO:0000313" key="7">
    <source>
        <dbReference type="EMBL" id="GES83252.1"/>
    </source>
</evidence>
<dbReference type="InterPro" id="IPR011009">
    <property type="entry name" value="Kinase-like_dom_sf"/>
</dbReference>
<dbReference type="EMBL" id="BLAL01000068">
    <property type="protein sequence ID" value="GES83252.1"/>
    <property type="molecule type" value="Genomic_DNA"/>
</dbReference>
<feature type="coiled-coil region" evidence="5">
    <location>
        <begin position="996"/>
        <end position="1023"/>
    </location>
</feature>
<accession>A0A8H3LCJ9</accession>
<sequence length="1298" mass="152434">MSGLTTLDSTYSIWKDGPLHKKTLWSNYTRESNKVKRYSVDSKSFFVLYGISKNPYTNDYILVQNNYTLMSGNEKFDDFIHETQLKIDKYEDVKDGPLYNEDWWSIDYTRESNKEVALKCLHNSQNFIDSVINEAKKYSTKSDAFFVLHGISKNPYTNEYILVFNWASGNDFMTMYSAMWKDGPLHWKKWSNKFIRYSPNKKVALKCLHNSQNFIESVINEAKRYSIVDTIWKDGPLHKDNYWGNYTRESNKEVALKCLHNSWNFVQSVTNEARKYLGKNCFKIYGISQNQDTYDYILVQQHPPFLSGNNEIDYFIQERQLEIENYNDIIFRWIPYNYFSRIEKIGSSDFTTVYSATCKVDPLHKKAWRRINYAGVFKKTKIKDRISNKEVALKCLHYNSWNFVESVINEVKKYLVDSKGFFVLCGMSKNPNTGDYILVFNWTGANKEYPDTNDYIFVFNCQWISGNKKIDEFVQERQLQIKNYNDIVFEWIPYNHFSKIEKTGRNDSMTIYSAIWKDGPLHKKDWWSINYTRESNKEVALRPLHNSQNFIESVINEIARAIWNNGPLYWDKQNNNYMRDSNKEVVLKCLHTSQNCIDYLIYETKKYSTKNDEFLALYAIWKDGPLYYNDHFGNYIRDSNKKVELKCLHNSRDSVDSVINESKKYSIDSNRFLVLYGISQDSYTNDYILVQNHSSKFTNWISGNEKIDYFIQEMQIKIKDHNDTVFEWIPYNHFGKIEKIGGNNIVTIYSAIWEDGPLYWDKHYIRGSSNKKVALKYLYNSQNSVDCLINEARKYSAKNDGFLVLYGISQNPNTNNYILVQNSSINLTNWISGNEKIDDFIQEMQLKINHNDINNDYTRDSSNKEVALKCLHNSQNFVDFVINEAKKYSTNNVNENENCFKLYGISQNLDTNEFILVQSNYINSINWMSENEKIDDFIQKMQLKINPKSDVVFEWIQYCQFNEIKEIGKGGFSTVYSAIWKNGPLHWYENKRSPNKKVALKRINNSQNLINELLNEVKVYTTETIGNSSILKIYGISRDPVTKNYIIVLHYAAGGNFDNWISINENYKYFDWKKKIRALYNIASGLEEIHEKKMVHHDFHTGNILFGSPFAEYMSEIYISDMGLCGEVGNVDKTQIYGILPYVAPEVLRGKPYTQAADIYSFGMIMYFVATGRQPFDNCAHDNYLVLDICRGIRPEINEEEGPKRYIDLMKKCWHSNSKNRPNITELNDSLLSIIVDNLEIEKSENYRNLHLSKEGRQTNTHPQAIYISRLLNPFTDDLPKYDYNSECSDCIITTNLN</sequence>
<feature type="domain" description="Protein kinase" evidence="6">
    <location>
        <begin position="961"/>
        <end position="1232"/>
    </location>
</feature>
<dbReference type="GO" id="GO:0005524">
    <property type="term" value="F:ATP binding"/>
    <property type="evidence" value="ECO:0007669"/>
    <property type="project" value="UniProtKB-KW"/>
</dbReference>
<dbReference type="InterPro" id="IPR000719">
    <property type="entry name" value="Prot_kinase_dom"/>
</dbReference>
<keyword evidence="1" id="KW-0808">Transferase</keyword>
<keyword evidence="4" id="KW-0067">ATP-binding</keyword>
<evidence type="ECO:0000256" key="2">
    <source>
        <dbReference type="ARBA" id="ARBA00022741"/>
    </source>
</evidence>
<dbReference type="PANTHER" id="PTHR44329:SF288">
    <property type="entry name" value="MITOGEN-ACTIVATED PROTEIN KINASE KINASE KINASE 20"/>
    <property type="match status" value="1"/>
</dbReference>
<evidence type="ECO:0000256" key="1">
    <source>
        <dbReference type="ARBA" id="ARBA00022679"/>
    </source>
</evidence>
<dbReference type="PROSITE" id="PS50011">
    <property type="entry name" value="PROTEIN_KINASE_DOM"/>
    <property type="match status" value="1"/>
</dbReference>
<gene>
    <name evidence="7" type="ORF">RCL2_001041200</name>
</gene>
<dbReference type="GO" id="GO:0004674">
    <property type="term" value="F:protein serine/threonine kinase activity"/>
    <property type="evidence" value="ECO:0007669"/>
    <property type="project" value="TreeGrafter"/>
</dbReference>
<name>A0A8H3LCJ9_9GLOM</name>
<dbReference type="Proteomes" id="UP000615446">
    <property type="component" value="Unassembled WGS sequence"/>
</dbReference>
<evidence type="ECO:0000313" key="8">
    <source>
        <dbReference type="Proteomes" id="UP000615446"/>
    </source>
</evidence>
<evidence type="ECO:0000256" key="3">
    <source>
        <dbReference type="ARBA" id="ARBA00022777"/>
    </source>
</evidence>
<dbReference type="Pfam" id="PF07714">
    <property type="entry name" value="PK_Tyr_Ser-Thr"/>
    <property type="match status" value="1"/>
</dbReference>
<evidence type="ECO:0000256" key="5">
    <source>
        <dbReference type="SAM" id="Coils"/>
    </source>
</evidence>
<dbReference type="SUPFAM" id="SSF56112">
    <property type="entry name" value="Protein kinase-like (PK-like)"/>
    <property type="match status" value="1"/>
</dbReference>
<evidence type="ECO:0000256" key="4">
    <source>
        <dbReference type="ARBA" id="ARBA00022840"/>
    </source>
</evidence>
<proteinExistence type="predicted"/>
<comment type="caution">
    <text evidence="7">The sequence shown here is derived from an EMBL/GenBank/DDBJ whole genome shotgun (WGS) entry which is preliminary data.</text>
</comment>
<dbReference type="InterPro" id="IPR051681">
    <property type="entry name" value="Ser/Thr_Kinases-Pseudokinases"/>
</dbReference>
<dbReference type="PANTHER" id="PTHR44329">
    <property type="entry name" value="SERINE/THREONINE-PROTEIN KINASE TNNI3K-RELATED"/>
    <property type="match status" value="1"/>
</dbReference>
<protein>
    <submittedName>
        <fullName evidence="7">Kinase-like domain-containing protein</fullName>
    </submittedName>
</protein>
<keyword evidence="5" id="KW-0175">Coiled coil</keyword>
<keyword evidence="3 7" id="KW-0418">Kinase</keyword>
<keyword evidence="2" id="KW-0547">Nucleotide-binding</keyword>
<dbReference type="Gene3D" id="1.10.510.10">
    <property type="entry name" value="Transferase(Phosphotransferase) domain 1"/>
    <property type="match status" value="1"/>
</dbReference>
<organism evidence="7 8">
    <name type="scientific">Rhizophagus clarus</name>
    <dbReference type="NCBI Taxonomy" id="94130"/>
    <lineage>
        <taxon>Eukaryota</taxon>
        <taxon>Fungi</taxon>
        <taxon>Fungi incertae sedis</taxon>
        <taxon>Mucoromycota</taxon>
        <taxon>Glomeromycotina</taxon>
        <taxon>Glomeromycetes</taxon>
        <taxon>Glomerales</taxon>
        <taxon>Glomeraceae</taxon>
        <taxon>Rhizophagus</taxon>
    </lineage>
</organism>
<reference evidence="7" key="1">
    <citation type="submission" date="2019-10" db="EMBL/GenBank/DDBJ databases">
        <title>Conservation and host-specific expression of non-tandemly repeated heterogenous ribosome RNA gene in arbuscular mycorrhizal fungi.</title>
        <authorList>
            <person name="Maeda T."/>
            <person name="Kobayashi Y."/>
            <person name="Nakagawa T."/>
            <person name="Ezawa T."/>
            <person name="Yamaguchi K."/>
            <person name="Bino T."/>
            <person name="Nishimoto Y."/>
            <person name="Shigenobu S."/>
            <person name="Kawaguchi M."/>
        </authorList>
    </citation>
    <scope>NUCLEOTIDE SEQUENCE</scope>
    <source>
        <strain evidence="7">HR1</strain>
    </source>
</reference>